<dbReference type="Pfam" id="PF07228">
    <property type="entry name" value="SpoIIE"/>
    <property type="match status" value="1"/>
</dbReference>
<dbReference type="InterPro" id="IPR036890">
    <property type="entry name" value="HATPase_C_sf"/>
</dbReference>
<keyword evidence="4" id="KW-1185">Reference proteome</keyword>
<dbReference type="PANTHER" id="PTHR43156">
    <property type="entry name" value="STAGE II SPORULATION PROTEIN E-RELATED"/>
    <property type="match status" value="1"/>
</dbReference>
<evidence type="ECO:0000256" key="1">
    <source>
        <dbReference type="ARBA" id="ARBA00022801"/>
    </source>
</evidence>
<protein>
    <recommendedName>
        <fullName evidence="2">PPM-type phosphatase domain-containing protein</fullName>
    </recommendedName>
</protein>
<evidence type="ECO:0000313" key="4">
    <source>
        <dbReference type="Proteomes" id="UP000603904"/>
    </source>
</evidence>
<dbReference type="Gene3D" id="3.30.450.40">
    <property type="match status" value="1"/>
</dbReference>
<reference evidence="3 4" key="1">
    <citation type="submission" date="2021-01" db="EMBL/GenBank/DDBJ databases">
        <title>Whole genome shotgun sequence of Microbispora corallina NBRC 16416.</title>
        <authorList>
            <person name="Komaki H."/>
            <person name="Tamura T."/>
        </authorList>
    </citation>
    <scope>NUCLEOTIDE SEQUENCE [LARGE SCALE GENOMIC DNA]</scope>
    <source>
        <strain evidence="3 4">NBRC 16416</strain>
    </source>
</reference>
<proteinExistence type="predicted"/>
<dbReference type="EMBL" id="BOOC01000003">
    <property type="protein sequence ID" value="GIH37904.1"/>
    <property type="molecule type" value="Genomic_DNA"/>
</dbReference>
<comment type="caution">
    <text evidence="3">The sequence shown here is derived from an EMBL/GenBank/DDBJ whole genome shotgun (WGS) entry which is preliminary data.</text>
</comment>
<dbReference type="InterPro" id="IPR029016">
    <property type="entry name" value="GAF-like_dom_sf"/>
</dbReference>
<dbReference type="Gene3D" id="3.30.565.10">
    <property type="entry name" value="Histidine kinase-like ATPase, C-terminal domain"/>
    <property type="match status" value="1"/>
</dbReference>
<dbReference type="RefSeq" id="WP_204055615.1">
    <property type="nucleotide sequence ID" value="NZ_BAAAGP010000003.1"/>
</dbReference>
<keyword evidence="1" id="KW-0378">Hydrolase</keyword>
<dbReference type="InterPro" id="IPR052016">
    <property type="entry name" value="Bact_Sigma-Reg"/>
</dbReference>
<evidence type="ECO:0000259" key="2">
    <source>
        <dbReference type="PROSITE" id="PS51746"/>
    </source>
</evidence>
<gene>
    <name evidence="3" type="ORF">Mco01_09040</name>
</gene>
<dbReference type="Proteomes" id="UP000603904">
    <property type="component" value="Unassembled WGS sequence"/>
</dbReference>
<dbReference type="SUPFAM" id="SSF81606">
    <property type="entry name" value="PP2C-like"/>
    <property type="match status" value="1"/>
</dbReference>
<dbReference type="PANTHER" id="PTHR43156:SF2">
    <property type="entry name" value="STAGE II SPORULATION PROTEIN E"/>
    <property type="match status" value="1"/>
</dbReference>
<name>A0ABQ4FSZ0_9ACTN</name>
<evidence type="ECO:0000313" key="3">
    <source>
        <dbReference type="EMBL" id="GIH37904.1"/>
    </source>
</evidence>
<sequence>MSWDGETLDLLGYLSEAAQAIGDSPSPEEAARVLCEAAVPRLADAAAVYVDGGVRHRVDRAGRLPPRWHDDRRRGPARLDDHLIAVPLRAYGKPVGCVVLARDRRRPAFADADLLAAAQLGVPAALTIFHGHRHRQQVEAVEILQRGIRPGAPPVLPGLEISFRYEPAAERVGGDWFDVIPLPGSRVALVVGDVMGHGLPAAAVMGQLRTAVQTLASLDLPAEQVLHSLDEMAQRLAAQTLTTCVYCVYDPVLRRCTIASAGHLPPVLVRPDGGADLLSPPRCPPIGLGRTPFETMEIAAEDGSMLVLYTDGLVEQRGQDIGQSVETLRRRLAGGAHVEDLCDDALSSGRSDDVTLLAIRFRGIPSGHVAQWMMEPQPATPGRVRGLVRRTLTSWGLEPMTPVAQLLASELVTNAVRQTSRPITIRLLRTDALLCEVSDDDHRLPILREPGVLDEDGRGMYLVSQLAERWGTSRVAGGKTVWFSMPIPAGLAAARS</sequence>
<dbReference type="SMART" id="SM00331">
    <property type="entry name" value="PP2C_SIG"/>
    <property type="match status" value="1"/>
</dbReference>
<feature type="domain" description="PPM-type phosphatase" evidence="2">
    <location>
        <begin position="160"/>
        <end position="361"/>
    </location>
</feature>
<dbReference type="SUPFAM" id="SSF55874">
    <property type="entry name" value="ATPase domain of HSP90 chaperone/DNA topoisomerase II/histidine kinase"/>
    <property type="match status" value="1"/>
</dbReference>
<organism evidence="3 4">
    <name type="scientific">Microbispora corallina</name>
    <dbReference type="NCBI Taxonomy" id="83302"/>
    <lineage>
        <taxon>Bacteria</taxon>
        <taxon>Bacillati</taxon>
        <taxon>Actinomycetota</taxon>
        <taxon>Actinomycetes</taxon>
        <taxon>Streptosporangiales</taxon>
        <taxon>Streptosporangiaceae</taxon>
        <taxon>Microbispora</taxon>
    </lineage>
</organism>
<dbReference type="Gene3D" id="3.60.40.10">
    <property type="entry name" value="PPM-type phosphatase domain"/>
    <property type="match status" value="1"/>
</dbReference>
<dbReference type="InterPro" id="IPR001932">
    <property type="entry name" value="PPM-type_phosphatase-like_dom"/>
</dbReference>
<dbReference type="CDD" id="cd16936">
    <property type="entry name" value="HATPase_RsbW-like"/>
    <property type="match status" value="1"/>
</dbReference>
<accession>A0ABQ4FSZ0</accession>
<dbReference type="PROSITE" id="PS51746">
    <property type="entry name" value="PPM_2"/>
    <property type="match status" value="1"/>
</dbReference>
<dbReference type="InterPro" id="IPR036457">
    <property type="entry name" value="PPM-type-like_dom_sf"/>
</dbReference>